<protein>
    <recommendedName>
        <fullName evidence="4">DUF4890 domain-containing protein</fullName>
    </recommendedName>
</protein>
<dbReference type="AlphaFoldDB" id="A0A345H8F7"/>
<evidence type="ECO:0000313" key="3">
    <source>
        <dbReference type="Proteomes" id="UP000253951"/>
    </source>
</evidence>
<feature type="signal peptide" evidence="1">
    <location>
        <begin position="1"/>
        <end position="20"/>
    </location>
</feature>
<dbReference type="Proteomes" id="UP000253951">
    <property type="component" value="Chromosome"/>
</dbReference>
<dbReference type="EMBL" id="CP031188">
    <property type="protein sequence ID" value="AXG72867.1"/>
    <property type="molecule type" value="Genomic_DNA"/>
</dbReference>
<accession>A0A345H8F7</accession>
<evidence type="ECO:0000313" key="2">
    <source>
        <dbReference type="EMBL" id="AXG72867.1"/>
    </source>
</evidence>
<dbReference type="RefSeq" id="WP_114676630.1">
    <property type="nucleotide sequence ID" value="NZ_CP031188.1"/>
</dbReference>
<evidence type="ECO:0000256" key="1">
    <source>
        <dbReference type="SAM" id="SignalP"/>
    </source>
</evidence>
<reference evidence="2 3" key="1">
    <citation type="submission" date="2018-07" db="EMBL/GenBank/DDBJ databases">
        <title>Complete genome sequence of Flavobacterium arcticum type strain SM1502T.</title>
        <authorList>
            <person name="Li Y."/>
            <person name="Li D.-D."/>
        </authorList>
    </citation>
    <scope>NUCLEOTIDE SEQUENCE [LARGE SCALE GENOMIC DNA]</scope>
    <source>
        <strain evidence="2 3">SM1502</strain>
    </source>
</reference>
<name>A0A345H8F7_9FLAO</name>
<evidence type="ECO:0008006" key="4">
    <source>
        <dbReference type="Google" id="ProtNLM"/>
    </source>
</evidence>
<dbReference type="OrthoDB" id="1359118at2"/>
<proteinExistence type="predicted"/>
<gene>
    <name evidence="2" type="ORF">DVK85_00920</name>
</gene>
<feature type="chain" id="PRO_5016840548" description="DUF4890 domain-containing protein" evidence="1">
    <location>
        <begin position="21"/>
        <end position="120"/>
    </location>
</feature>
<keyword evidence="1" id="KW-0732">Signal</keyword>
<sequence>MKKIIALFAMMLAFGYTANAQQRKATAAVQQTSVDETAIKQAGTKDVKALAEFIELSADEKTAFQGLFEYKHRTLADKNLSQERKDILAEQIKLKIEATISSDRVEKLNKNPKLMNILTH</sequence>
<dbReference type="KEGG" id="fat:DVK85_00920"/>
<keyword evidence="3" id="KW-1185">Reference proteome</keyword>
<organism evidence="2 3">
    <name type="scientific">Flavobacterium arcticum</name>
    <dbReference type="NCBI Taxonomy" id="1784713"/>
    <lineage>
        <taxon>Bacteria</taxon>
        <taxon>Pseudomonadati</taxon>
        <taxon>Bacteroidota</taxon>
        <taxon>Flavobacteriia</taxon>
        <taxon>Flavobacteriales</taxon>
        <taxon>Flavobacteriaceae</taxon>
        <taxon>Flavobacterium</taxon>
    </lineage>
</organism>